<dbReference type="Pfam" id="PF00990">
    <property type="entry name" value="GGDEF"/>
    <property type="match status" value="1"/>
</dbReference>
<keyword evidence="1" id="KW-0812">Transmembrane</keyword>
<dbReference type="SUPFAM" id="SSF141868">
    <property type="entry name" value="EAL domain-like"/>
    <property type="match status" value="1"/>
</dbReference>
<dbReference type="PANTHER" id="PTHR33121:SF79">
    <property type="entry name" value="CYCLIC DI-GMP PHOSPHODIESTERASE PDED-RELATED"/>
    <property type="match status" value="1"/>
</dbReference>
<dbReference type="InterPro" id="IPR050706">
    <property type="entry name" value="Cyclic-di-GMP_PDE-like"/>
</dbReference>
<dbReference type="PROSITE" id="PS51257">
    <property type="entry name" value="PROKAR_LIPOPROTEIN"/>
    <property type="match status" value="1"/>
</dbReference>
<organism evidence="5 6">
    <name type="scientific">Leptothrix ochracea L12</name>
    <dbReference type="NCBI Taxonomy" id="735332"/>
    <lineage>
        <taxon>Bacteria</taxon>
        <taxon>Pseudomonadati</taxon>
        <taxon>Pseudomonadota</taxon>
        <taxon>Betaproteobacteria</taxon>
        <taxon>Burkholderiales</taxon>
        <taxon>Sphaerotilaceae</taxon>
        <taxon>Leptothrix</taxon>
    </lineage>
</organism>
<protein>
    <submittedName>
        <fullName evidence="5">EAL domain-containing protein</fullName>
    </submittedName>
</protein>
<dbReference type="GO" id="GO:0016020">
    <property type="term" value="C:membrane"/>
    <property type="evidence" value="ECO:0007669"/>
    <property type="project" value="InterPro"/>
</dbReference>
<dbReference type="Gene3D" id="3.30.70.270">
    <property type="match status" value="1"/>
</dbReference>
<evidence type="ECO:0000256" key="1">
    <source>
        <dbReference type="SAM" id="Phobius"/>
    </source>
</evidence>
<accession>I4Z5V0</accession>
<dbReference type="SUPFAM" id="SSF55073">
    <property type="entry name" value="Nucleotide cyclase"/>
    <property type="match status" value="1"/>
</dbReference>
<dbReference type="Gene3D" id="3.30.110.200">
    <property type="match status" value="1"/>
</dbReference>
<dbReference type="InterPro" id="IPR003660">
    <property type="entry name" value="HAMP_dom"/>
</dbReference>
<dbReference type="CDD" id="cd01948">
    <property type="entry name" value="EAL"/>
    <property type="match status" value="1"/>
</dbReference>
<dbReference type="InterPro" id="IPR000160">
    <property type="entry name" value="GGDEF_dom"/>
</dbReference>
<dbReference type="EMBL" id="JH660675">
    <property type="protein sequence ID" value="EIM31592.1"/>
    <property type="molecule type" value="Genomic_DNA"/>
</dbReference>
<keyword evidence="1" id="KW-0472">Membrane</keyword>
<proteinExistence type="predicted"/>
<keyword evidence="6" id="KW-1185">Reference proteome</keyword>
<evidence type="ECO:0000259" key="3">
    <source>
        <dbReference type="PROSITE" id="PS50885"/>
    </source>
</evidence>
<dbReference type="Pfam" id="PF16448">
    <property type="entry name" value="LapD_MoxY_N"/>
    <property type="match status" value="1"/>
</dbReference>
<dbReference type="SMART" id="SM00267">
    <property type="entry name" value="GGDEF"/>
    <property type="match status" value="1"/>
</dbReference>
<dbReference type="InterPro" id="IPR035919">
    <property type="entry name" value="EAL_sf"/>
</dbReference>
<dbReference type="Proteomes" id="UP000053899">
    <property type="component" value="Unassembled WGS sequence"/>
</dbReference>
<dbReference type="PROSITE" id="PS50885">
    <property type="entry name" value="HAMP"/>
    <property type="match status" value="1"/>
</dbReference>
<dbReference type="GO" id="GO:0071111">
    <property type="term" value="F:cyclic-guanylate-specific phosphodiesterase activity"/>
    <property type="evidence" value="ECO:0007669"/>
    <property type="project" value="InterPro"/>
</dbReference>
<dbReference type="HOGENOM" id="CLU_000445_109_2_4"/>
<dbReference type="Pfam" id="PF00672">
    <property type="entry name" value="HAMP"/>
    <property type="match status" value="1"/>
</dbReference>
<evidence type="ECO:0000259" key="4">
    <source>
        <dbReference type="PROSITE" id="PS50887"/>
    </source>
</evidence>
<dbReference type="InterPro" id="IPR032244">
    <property type="entry name" value="LapD_MoxY_N"/>
</dbReference>
<dbReference type="RefSeq" id="WP_009453336.1">
    <property type="nucleotide sequence ID" value="NZ_JH660675.1"/>
</dbReference>
<sequence length="641" mass="69359">MSLIKQVWSLVIGVILFACLGCLVFSVLSARSYLESQLAIKNHDTAESLALTLSQRDSNRTMLERGISTQFDTGHYKSILLRSSGGLVIIERSMDLKDFGAPVWFSELIPIDSPVGHAQVMSGWKQLGTIEVISHTGFAYADLWAGTLRLVGWMFVIAIIGVTIGHRAVQRLRQPLDLLAKQADKLVENRFASLPKPIPIPKTPELKRVVEAVNQMVMQIRALFAEQSTQIEALRRATTCDPLTGVAHRQHFLAEAGATLDQQDGNPVGGLLLIRLNKLSDLNVLVGRARTDALLRDIAIALSHPLAGYLDSVLHVGRLNGTDFGLLVAASDDLRGLANAWLERVRQLVAAFPAASVTVSGAAMQPGMGLMQLMLAADLALAQAEARGSKTAEIESGQSATSQAGGEAAWRRQLIGALTHPSHARLEEFPVVDQNGQTVHAEARLRLQLVDGGPFTTANIWLPMAMRTRLTARLDEMALTLALQDISRDGQPRAISIALLSLRSPEFVLRLVQGIKLAPKAAASLWVEVDEDALASYPMVTAELCRVLRAYKVRVGLEHAGERLQAIGVLQECGLDYVKLSRDFTAGVATDSAQAVLVRSACHLLRGLKLQVIAESVSDAADLEALWACGIDGISGQVRQE</sequence>
<feature type="domain" description="GGDEF" evidence="4">
    <location>
        <begin position="267"/>
        <end position="397"/>
    </location>
</feature>
<dbReference type="SMART" id="SM00052">
    <property type="entry name" value="EAL"/>
    <property type="match status" value="1"/>
</dbReference>
<evidence type="ECO:0000313" key="6">
    <source>
        <dbReference type="Proteomes" id="UP000053899"/>
    </source>
</evidence>
<dbReference type="GeneID" id="92352148"/>
<evidence type="ECO:0000313" key="5">
    <source>
        <dbReference type="EMBL" id="EIM31592.1"/>
    </source>
</evidence>
<dbReference type="OrthoDB" id="5894408at2"/>
<dbReference type="InterPro" id="IPR042461">
    <property type="entry name" value="LapD_MoxY_peri_C"/>
</dbReference>
<dbReference type="Gene3D" id="3.20.20.450">
    <property type="entry name" value="EAL domain"/>
    <property type="match status" value="1"/>
</dbReference>
<dbReference type="InterPro" id="IPR043128">
    <property type="entry name" value="Rev_trsase/Diguanyl_cyclase"/>
</dbReference>
<dbReference type="PROSITE" id="PS50883">
    <property type="entry name" value="EAL"/>
    <property type="match status" value="1"/>
</dbReference>
<name>I4Z5V0_9BURK</name>
<dbReference type="InterPro" id="IPR029787">
    <property type="entry name" value="Nucleotide_cyclase"/>
</dbReference>
<dbReference type="PROSITE" id="PS50887">
    <property type="entry name" value="GGDEF"/>
    <property type="match status" value="1"/>
</dbReference>
<dbReference type="PANTHER" id="PTHR33121">
    <property type="entry name" value="CYCLIC DI-GMP PHOSPHODIESTERASE PDEF"/>
    <property type="match status" value="1"/>
</dbReference>
<evidence type="ECO:0000259" key="2">
    <source>
        <dbReference type="PROSITE" id="PS50883"/>
    </source>
</evidence>
<feature type="domain" description="EAL" evidence="2">
    <location>
        <begin position="407"/>
        <end position="641"/>
    </location>
</feature>
<dbReference type="InterPro" id="IPR001633">
    <property type="entry name" value="EAL_dom"/>
</dbReference>
<dbReference type="GO" id="GO:0007165">
    <property type="term" value="P:signal transduction"/>
    <property type="evidence" value="ECO:0007669"/>
    <property type="project" value="InterPro"/>
</dbReference>
<keyword evidence="1" id="KW-1133">Transmembrane helix</keyword>
<feature type="transmembrane region" description="Helical" evidence="1">
    <location>
        <begin position="7"/>
        <end position="28"/>
    </location>
</feature>
<gene>
    <name evidence="5" type="ORF">LepocDRAFT_00003240</name>
</gene>
<feature type="domain" description="HAMP" evidence="3">
    <location>
        <begin position="170"/>
        <end position="225"/>
    </location>
</feature>
<reference evidence="5 6" key="1">
    <citation type="submission" date="2012-04" db="EMBL/GenBank/DDBJ databases">
        <title>Improved High-Quality Draft sequence of Leptothrix ochracea L12.</title>
        <authorList>
            <consortium name="US DOE Joint Genome Institute"/>
            <person name="Lucas S."/>
            <person name="Han J."/>
            <person name="Lapidus A."/>
            <person name="Cheng J.-F."/>
            <person name="Goodwin L."/>
            <person name="Pitluck S."/>
            <person name="Peters L."/>
            <person name="Zeytun A."/>
            <person name="Detter J.C."/>
            <person name="Han C."/>
            <person name="Tapia R."/>
            <person name="Land M."/>
            <person name="Hauser L."/>
            <person name="Kyrpides N."/>
            <person name="Ivanova N."/>
            <person name="Pagani I."/>
            <person name="Stepanauskas R."/>
            <person name="Masland D."/>
            <person name="Poulton N."/>
            <person name="Emerson D."/>
            <person name="Fleming E."/>
            <person name="Woyke T."/>
        </authorList>
    </citation>
    <scope>NUCLEOTIDE SEQUENCE [LARGE SCALE GENOMIC DNA]</scope>
    <source>
        <strain evidence="5 6">L12</strain>
    </source>
</reference>
<dbReference type="Pfam" id="PF00563">
    <property type="entry name" value="EAL"/>
    <property type="match status" value="1"/>
</dbReference>
<dbReference type="Gene3D" id="6.20.270.20">
    <property type="entry name" value="LapD/MoxY periplasmic domain"/>
    <property type="match status" value="1"/>
</dbReference>
<dbReference type="AlphaFoldDB" id="I4Z5V0"/>